<evidence type="ECO:0000313" key="2">
    <source>
        <dbReference type="Proteomes" id="UP001652740"/>
    </source>
</evidence>
<reference evidence="3" key="1">
    <citation type="submission" date="2025-08" db="UniProtKB">
        <authorList>
            <consortium name="RefSeq"/>
        </authorList>
    </citation>
    <scope>IDENTIFICATION</scope>
    <source>
        <tissue evidence="3">Whole larvae</tissue>
    </source>
</reference>
<evidence type="ECO:0000313" key="3">
    <source>
        <dbReference type="RefSeq" id="XP_031763582.2"/>
    </source>
</evidence>
<gene>
    <name evidence="3" type="primary">LOC113519051</name>
</gene>
<dbReference type="AlphaFoldDB" id="A0A6J3BT49"/>
<feature type="compositionally biased region" description="Pro residues" evidence="1">
    <location>
        <begin position="214"/>
        <end position="242"/>
    </location>
</feature>
<evidence type="ECO:0000256" key="1">
    <source>
        <dbReference type="SAM" id="MobiDB-lite"/>
    </source>
</evidence>
<feature type="region of interest" description="Disordered" evidence="1">
    <location>
        <begin position="184"/>
        <end position="268"/>
    </location>
</feature>
<dbReference type="KEGG" id="gmw:113519051"/>
<name>A0A6J3BT49_GALME</name>
<proteinExistence type="predicted"/>
<keyword evidence="2" id="KW-1185">Reference proteome</keyword>
<organism evidence="2 3">
    <name type="scientific">Galleria mellonella</name>
    <name type="common">Greater wax moth</name>
    <dbReference type="NCBI Taxonomy" id="7137"/>
    <lineage>
        <taxon>Eukaryota</taxon>
        <taxon>Metazoa</taxon>
        <taxon>Ecdysozoa</taxon>
        <taxon>Arthropoda</taxon>
        <taxon>Hexapoda</taxon>
        <taxon>Insecta</taxon>
        <taxon>Pterygota</taxon>
        <taxon>Neoptera</taxon>
        <taxon>Endopterygota</taxon>
        <taxon>Lepidoptera</taxon>
        <taxon>Glossata</taxon>
        <taxon>Ditrysia</taxon>
        <taxon>Pyraloidea</taxon>
        <taxon>Pyralidae</taxon>
        <taxon>Galleriinae</taxon>
        <taxon>Galleria</taxon>
    </lineage>
</organism>
<dbReference type="Proteomes" id="UP001652740">
    <property type="component" value="Unplaced"/>
</dbReference>
<dbReference type="InParanoid" id="A0A6J3BT49"/>
<dbReference type="GeneID" id="113519051"/>
<dbReference type="RefSeq" id="XP_031763582.2">
    <property type="nucleotide sequence ID" value="XM_031907722.2"/>
</dbReference>
<feature type="compositionally biased region" description="Polar residues" evidence="1">
    <location>
        <begin position="193"/>
        <end position="203"/>
    </location>
</feature>
<accession>A0A6J3BT49</accession>
<sequence length="268" mass="27034">MFVRIKYAIGFIYLITLNVKANFLDVQSSPQDYSPEIVRVKRQDGTREQQMYYAYPVPSSGDTVNIGYSSSTAASTAATGGSASGASGYNYGSQSSGASGSQASSGGTSSGYNYGTQNAATSGSQASSGAGPSGYNYNVPTSTAPNIVASDSVSTNAPKYLPPVAGGNAQVDVSLSANVPSVGGTPEPIKPLSPTTLQFSSPGPVQVPETNYLPPKPAPPSEPLPAPTPAQSPAPIAVPAPSPTTGYLPPSGYGTVSTPAATYLPPVL</sequence>
<protein>
    <submittedName>
        <fullName evidence="3">Uncharacterized protein LOC113519051</fullName>
    </submittedName>
</protein>